<feature type="non-terminal residue" evidence="1">
    <location>
        <position position="51"/>
    </location>
</feature>
<name>A0AAN8WG79_HALRR</name>
<protein>
    <submittedName>
        <fullName evidence="1">Uncharacterized protein</fullName>
    </submittedName>
</protein>
<evidence type="ECO:0000313" key="1">
    <source>
        <dbReference type="EMBL" id="KAK7065607.1"/>
    </source>
</evidence>
<dbReference type="AlphaFoldDB" id="A0AAN8WG79"/>
<gene>
    <name evidence="1" type="ORF">SK128_027426</name>
</gene>
<dbReference type="EMBL" id="JAXCGZ010020357">
    <property type="protein sequence ID" value="KAK7065607.1"/>
    <property type="molecule type" value="Genomic_DNA"/>
</dbReference>
<proteinExistence type="predicted"/>
<comment type="caution">
    <text evidence="1">The sequence shown here is derived from an EMBL/GenBank/DDBJ whole genome shotgun (WGS) entry which is preliminary data.</text>
</comment>
<keyword evidence="2" id="KW-1185">Reference proteome</keyword>
<dbReference type="Proteomes" id="UP001381693">
    <property type="component" value="Unassembled WGS sequence"/>
</dbReference>
<evidence type="ECO:0000313" key="2">
    <source>
        <dbReference type="Proteomes" id="UP001381693"/>
    </source>
</evidence>
<accession>A0AAN8WG79</accession>
<sequence>MGEKLSKTIIDVWPLHRGGIAINHCCLLNPLKGLRNNRYTHSIDFIGCVEE</sequence>
<reference evidence="1 2" key="1">
    <citation type="submission" date="2023-11" db="EMBL/GenBank/DDBJ databases">
        <title>Halocaridina rubra genome assembly.</title>
        <authorList>
            <person name="Smith C."/>
        </authorList>
    </citation>
    <scope>NUCLEOTIDE SEQUENCE [LARGE SCALE GENOMIC DNA]</scope>
    <source>
        <strain evidence="1">EP-1</strain>
        <tissue evidence="1">Whole</tissue>
    </source>
</reference>
<organism evidence="1 2">
    <name type="scientific">Halocaridina rubra</name>
    <name type="common">Hawaiian red shrimp</name>
    <dbReference type="NCBI Taxonomy" id="373956"/>
    <lineage>
        <taxon>Eukaryota</taxon>
        <taxon>Metazoa</taxon>
        <taxon>Ecdysozoa</taxon>
        <taxon>Arthropoda</taxon>
        <taxon>Crustacea</taxon>
        <taxon>Multicrustacea</taxon>
        <taxon>Malacostraca</taxon>
        <taxon>Eumalacostraca</taxon>
        <taxon>Eucarida</taxon>
        <taxon>Decapoda</taxon>
        <taxon>Pleocyemata</taxon>
        <taxon>Caridea</taxon>
        <taxon>Atyoidea</taxon>
        <taxon>Atyidae</taxon>
        <taxon>Halocaridina</taxon>
    </lineage>
</organism>